<evidence type="ECO:0000256" key="4">
    <source>
        <dbReference type="ARBA" id="ARBA00023054"/>
    </source>
</evidence>
<protein>
    <recommendedName>
        <fullName evidence="6">Exocyst complex component Sec3 PIP2-binding N-terminal domain-containing protein</fullName>
    </recommendedName>
</protein>
<feature type="compositionally biased region" description="Basic and acidic residues" evidence="5">
    <location>
        <begin position="727"/>
        <end position="742"/>
    </location>
</feature>
<feature type="compositionally biased region" description="Polar residues" evidence="5">
    <location>
        <begin position="358"/>
        <end position="368"/>
    </location>
</feature>
<gene>
    <name evidence="7" type="ORF">AMS68_007272</name>
</gene>
<dbReference type="GO" id="GO:0005886">
    <property type="term" value="C:plasma membrane"/>
    <property type="evidence" value="ECO:0007669"/>
    <property type="project" value="TreeGrafter"/>
</dbReference>
<dbReference type="FunFam" id="2.30.29.90:FF:000003">
    <property type="entry name" value="Exocyst complex component Sec3"/>
    <property type="match status" value="1"/>
</dbReference>
<evidence type="ECO:0000256" key="1">
    <source>
        <dbReference type="ARBA" id="ARBA00006518"/>
    </source>
</evidence>
<evidence type="ECO:0000313" key="7">
    <source>
        <dbReference type="EMBL" id="QIX01755.1"/>
    </source>
</evidence>
<dbReference type="GO" id="GO:0005546">
    <property type="term" value="F:phosphatidylinositol-4,5-bisphosphate binding"/>
    <property type="evidence" value="ECO:0007669"/>
    <property type="project" value="TreeGrafter"/>
</dbReference>
<feature type="region of interest" description="Disordered" evidence="5">
    <location>
        <begin position="509"/>
        <end position="574"/>
    </location>
</feature>
<feature type="region of interest" description="Disordered" evidence="5">
    <location>
        <begin position="606"/>
        <end position="631"/>
    </location>
</feature>
<feature type="compositionally biased region" description="Basic and acidic residues" evidence="5">
    <location>
        <begin position="389"/>
        <end position="402"/>
    </location>
</feature>
<dbReference type="GO" id="GO:0000145">
    <property type="term" value="C:exocyst"/>
    <property type="evidence" value="ECO:0007669"/>
    <property type="project" value="InterPro"/>
</dbReference>
<reference evidence="7 8" key="1">
    <citation type="journal article" date="2016" name="Sci. Rep.">
        <title>Peltaster fructicola genome reveals evolution from an invasive phytopathogen to an ectophytic parasite.</title>
        <authorList>
            <person name="Xu C."/>
            <person name="Chen H."/>
            <person name="Gleason M.L."/>
            <person name="Xu J.R."/>
            <person name="Liu H."/>
            <person name="Zhang R."/>
            <person name="Sun G."/>
        </authorList>
    </citation>
    <scope>NUCLEOTIDE SEQUENCE [LARGE SCALE GENOMIC DNA]</scope>
    <source>
        <strain evidence="7 8">LNHT1506</strain>
    </source>
</reference>
<keyword evidence="8" id="KW-1185">Reference proteome</keyword>
<feature type="compositionally biased region" description="Polar residues" evidence="5">
    <location>
        <begin position="608"/>
        <end position="617"/>
    </location>
</feature>
<name>A0A6H0Y4A1_9PEZI</name>
<dbReference type="InterPro" id="IPR048628">
    <property type="entry name" value="Sec3_C"/>
</dbReference>
<dbReference type="Pfam" id="PF20654">
    <property type="entry name" value="Sec3_C-term"/>
    <property type="match status" value="1"/>
</dbReference>
<dbReference type="Pfam" id="PF09763">
    <property type="entry name" value="Sec3_CC"/>
    <property type="match status" value="1"/>
</dbReference>
<dbReference type="CDD" id="cd13315">
    <property type="entry name" value="PH_Sec3"/>
    <property type="match status" value="1"/>
</dbReference>
<evidence type="ECO:0000313" key="8">
    <source>
        <dbReference type="Proteomes" id="UP000503462"/>
    </source>
</evidence>
<feature type="region of interest" description="Disordered" evidence="5">
    <location>
        <begin position="213"/>
        <end position="303"/>
    </location>
</feature>
<feature type="region of interest" description="Disordered" evidence="5">
    <location>
        <begin position="325"/>
        <end position="418"/>
    </location>
</feature>
<dbReference type="Proteomes" id="UP000503462">
    <property type="component" value="Chromosome 5"/>
</dbReference>
<feature type="compositionally biased region" description="Low complexity" evidence="5">
    <location>
        <begin position="431"/>
        <end position="445"/>
    </location>
</feature>
<evidence type="ECO:0000256" key="2">
    <source>
        <dbReference type="ARBA" id="ARBA00022448"/>
    </source>
</evidence>
<proteinExistence type="inferred from homology"/>
<feature type="compositionally biased region" description="Polar residues" evidence="5">
    <location>
        <begin position="8"/>
        <end position="39"/>
    </location>
</feature>
<dbReference type="PANTHER" id="PTHR16092:SF14">
    <property type="entry name" value="EXOCYST COMPLEX COMPONENT 1 ISOFORM X1"/>
    <property type="match status" value="1"/>
</dbReference>
<keyword evidence="3" id="KW-0268">Exocytosis</keyword>
<feature type="compositionally biased region" description="Low complexity" evidence="5">
    <location>
        <begin position="464"/>
        <end position="478"/>
    </location>
</feature>
<dbReference type="InterPro" id="IPR019160">
    <property type="entry name" value="Sec3_CC"/>
</dbReference>
<dbReference type="Gene3D" id="2.30.29.90">
    <property type="match status" value="1"/>
</dbReference>
<feature type="region of interest" description="Disordered" evidence="5">
    <location>
        <begin position="431"/>
        <end position="486"/>
    </location>
</feature>
<dbReference type="EMBL" id="CP051143">
    <property type="protein sequence ID" value="QIX01755.1"/>
    <property type="molecule type" value="Genomic_DNA"/>
</dbReference>
<keyword evidence="4" id="KW-0175">Coiled coil</keyword>
<evidence type="ECO:0000259" key="6">
    <source>
        <dbReference type="SMART" id="SM01313"/>
    </source>
</evidence>
<sequence>MSRPAANGQRNVSNGSVPPMSSNGRQQSTPQQQRDTAPNISRAERFEDEKRRIIESCFSKTDDNGQLQESYITHIRIVEDAVYPSTPPPPDSAQDNKKPRIIIVAVRNTGRVRMHKARENNNGSFSIGKTWNLEELSSIESFSNIPIAPRDDREAQFRTWAGSVGFIVTITKPYYWQAGTSKEKDFFIASTVKIYKKYTKGLVPDLRGFDDKDRAAITGTAPPPSQPQRGLPPPHTGPGAQRLASSSPAPLMPQPPFAAREQSREESRYRGSPGPPSDTDGRATSLASSRMPSESPGPVRAVASPLPRATGQVLRPFAASEQPQVFRPYAASDEHNLQSYASSEHLRANNREPRSNIRPDTSPDTAPNGQLEPPAALRTQVRSDSPTIADHKRSTSRPRDAQDAGIAAETQRHTPDASIPAISAGAALFASSRQRLQQQHQQASPPRRDAAPQHNHAGAPVLPPLNTTTPAPTASQTSLDRPPVSAMSVAPGDAAAFGAITSFWAANAGTKDESPVSPPTPERSRRRPAMETKPSESSLDLRPAPLSQAKKPSIPDSATSLAPSDNSIQQTPIVEEPLEIKPLTVPSRSDQILSNVIASKFLTALSPKDTSPAQTPTDDGESPGEEYRPGLGPMIKKKVVANKFMTAANTAKAFKPRPGGAAEKILKARAERDAMLEPDGINAVVPRPMLKAEEPVPASPVTADMPAESPQVESVPAVTLLSAEPTPRQDKHMSLDVRDETPRASLQPPMLQPEPMEEEQLPQPQIKVKRRSMHNERYITDLGINRDLLEGKGLEFENLLDELGWRDEGLRSLSLADLEQDIKRELSRVEAGSWLSHTDNAREEKVQQVEALLDKVIAECDELDGLLTLYSVELGSLNDDIAFIEAQSQGLQVQSANQKVLHSELQSLVQTMSLNRNVMEPLRYADMTHPDRLEEVESSLVKLYEALITMDPSMRSTTGRPLSRSGIAELELSRMAALREKKDAYMRESAAFCQRLMQHLDSTFAASLNGIKGSTMRPVSGGVGINRLNKDAYNVARSGLWMYSPVVLFTKEANPPAWQTIIRMYYGRASRLYMDAFQENVASWRKAARKPAAEEAELLFTHQEKEGSDAVGVVGLTNTARKLTVKRSQTLAKTLRNASGGTDKHHSPAEHRNPGALMSSEVFAAALDEMAPLINQEQNFIVDMFHVTSMESTDFVDSVTSVPPEQRRGTNILAPKPVEPDREMARRLQGVMEEIFGFFAQDLAGLLDWVISNDPIQGVGVMAGLSKHSFYLQESSQEFLLSMLDQLLTKLRSLWNKFVDEQIRAIEETKVKIHKRKGVISFMKTFPPFSAAVENVFSAVAKQDYEGPAECVIDVRRLIDGAYGKINRAMFDRLKVIAKETPGAMAASANTKQGGTEDHEDKEMLNHQILIIENMNHYIEEVDDGGKDGVLAEWRGRAMLERLEALEAYIARVTRRPLGKLLDFVDSLESLLLSNPTPSTIATRPSYSRKAARTVFSQFDGKEIRRGIETLRRRIEKHFGEGDEEAISRTLVTLVTKECERSYDKIIDRVEALLGSVYPPAEGEKGVELEFTREDVSGFRR</sequence>
<accession>A0A6H0Y4A1</accession>
<feature type="region of interest" description="Disordered" evidence="5">
    <location>
        <begin position="725"/>
        <end position="764"/>
    </location>
</feature>
<evidence type="ECO:0000256" key="5">
    <source>
        <dbReference type="SAM" id="MobiDB-lite"/>
    </source>
</evidence>
<dbReference type="PANTHER" id="PTHR16092">
    <property type="entry name" value="SEC3/SYNTAXIN-RELATED"/>
    <property type="match status" value="1"/>
</dbReference>
<dbReference type="Pfam" id="PF15277">
    <property type="entry name" value="Sec3-PIP2_bind"/>
    <property type="match status" value="1"/>
</dbReference>
<feature type="compositionally biased region" description="Basic and acidic residues" evidence="5">
    <location>
        <begin position="344"/>
        <end position="357"/>
    </location>
</feature>
<comment type="similarity">
    <text evidence="1">Belongs to the SEC3 family.</text>
</comment>
<feature type="compositionally biased region" description="Pro residues" evidence="5">
    <location>
        <begin position="221"/>
        <end position="236"/>
    </location>
</feature>
<keyword evidence="2" id="KW-0813">Transport</keyword>
<dbReference type="InterPro" id="IPR028258">
    <property type="entry name" value="Sec3-PIP2_bind"/>
</dbReference>
<dbReference type="OrthoDB" id="27109at2759"/>
<evidence type="ECO:0000256" key="3">
    <source>
        <dbReference type="ARBA" id="ARBA00022483"/>
    </source>
</evidence>
<feature type="compositionally biased region" description="Polar residues" evidence="5">
    <location>
        <begin position="556"/>
        <end position="572"/>
    </location>
</feature>
<organism evidence="7 8">
    <name type="scientific">Peltaster fructicola</name>
    <dbReference type="NCBI Taxonomy" id="286661"/>
    <lineage>
        <taxon>Eukaryota</taxon>
        <taxon>Fungi</taxon>
        <taxon>Dikarya</taxon>
        <taxon>Ascomycota</taxon>
        <taxon>Pezizomycotina</taxon>
        <taxon>Dothideomycetes</taxon>
        <taxon>Dothideomycetes incertae sedis</taxon>
        <taxon>Peltaster</taxon>
    </lineage>
</organism>
<dbReference type="GO" id="GO:0006887">
    <property type="term" value="P:exocytosis"/>
    <property type="evidence" value="ECO:0007669"/>
    <property type="project" value="UniProtKB-KW"/>
</dbReference>
<dbReference type="SMART" id="SM01313">
    <property type="entry name" value="Sec3-PIP2_bind"/>
    <property type="match status" value="1"/>
</dbReference>
<feature type="domain" description="Exocyst complex component Sec3 PIP2-binding N-terminal" evidence="6">
    <location>
        <begin position="95"/>
        <end position="198"/>
    </location>
</feature>
<feature type="region of interest" description="Disordered" evidence="5">
    <location>
        <begin position="1"/>
        <end position="49"/>
    </location>
</feature>
<dbReference type="GO" id="GO:0006893">
    <property type="term" value="P:Golgi to plasma membrane transport"/>
    <property type="evidence" value="ECO:0007669"/>
    <property type="project" value="TreeGrafter"/>
</dbReference>